<sequence>MQSYMTSRFKQRKCMNKLMISIAVFAVIFGLFWLFWIIATLVMKGIPALSMDLFFEKTPGPGEKGGLINAIIGSGQMLLVAIFIGAPIGVLAGTYLAEYGKSSKLAAMTRFLNDILLSAPSIIIGLFIYSIYVAQVKHFSGWAGAFALVVIVIPIVVRTTENMLLLIPNNLREAAIALGCPRWKVITMICYKAVKSGILTGILLAIARIAGETAPLLFTALSNQFLSFNMNEPMSNLPVVIYQYAASPFQDWNELAWAGATLITFFVLGLNIFARLYFNNKGK</sequence>
<evidence type="ECO:0000256" key="8">
    <source>
        <dbReference type="ARBA" id="ARBA00022989"/>
    </source>
</evidence>
<dbReference type="NCBIfam" id="TIGR00974">
    <property type="entry name" value="3a0107s02c"/>
    <property type="match status" value="1"/>
</dbReference>
<evidence type="ECO:0000256" key="2">
    <source>
        <dbReference type="ARBA" id="ARBA00007069"/>
    </source>
</evidence>
<dbReference type="Gene3D" id="1.10.3720.10">
    <property type="entry name" value="MetI-like"/>
    <property type="match status" value="1"/>
</dbReference>
<dbReference type="GO" id="GO:0005886">
    <property type="term" value="C:plasma membrane"/>
    <property type="evidence" value="ECO:0007669"/>
    <property type="project" value="UniProtKB-SubCell"/>
</dbReference>
<evidence type="ECO:0000256" key="6">
    <source>
        <dbReference type="ARBA" id="ARBA00022592"/>
    </source>
</evidence>
<keyword evidence="13" id="KW-1185">Reference proteome</keyword>
<dbReference type="Proteomes" id="UP000254649">
    <property type="component" value="Unassembled WGS sequence"/>
</dbReference>
<feature type="transmembrane region" description="Helical" evidence="10">
    <location>
        <begin position="139"/>
        <end position="157"/>
    </location>
</feature>
<keyword evidence="7 10" id="KW-0812">Transmembrane</keyword>
<evidence type="ECO:0000313" key="13">
    <source>
        <dbReference type="Proteomes" id="UP000254649"/>
    </source>
</evidence>
<proteinExistence type="inferred from homology"/>
<dbReference type="InterPro" id="IPR035906">
    <property type="entry name" value="MetI-like_sf"/>
</dbReference>
<dbReference type="PANTHER" id="PTHR42922">
    <property type="entry name" value="PHOSPHATE TRANSPORT SYSTEM PERMEASE PROTEIN PSTA"/>
    <property type="match status" value="1"/>
</dbReference>
<evidence type="ECO:0000256" key="7">
    <source>
        <dbReference type="ARBA" id="ARBA00022692"/>
    </source>
</evidence>
<dbReference type="PANTHER" id="PTHR42922:SF1">
    <property type="entry name" value="PHOSPHATE TRANSPORT SYSTEM PERMEASE PROTEIN PSTA"/>
    <property type="match status" value="1"/>
</dbReference>
<comment type="similarity">
    <text evidence="2 10">Belongs to the binding-protein-dependent transport system permease family. CysTW subfamily.</text>
</comment>
<dbReference type="AlphaFoldDB" id="A0A380TZU0"/>
<evidence type="ECO:0000256" key="10">
    <source>
        <dbReference type="RuleBase" id="RU363043"/>
    </source>
</evidence>
<feature type="transmembrane region" description="Helical" evidence="10">
    <location>
        <begin position="255"/>
        <end position="278"/>
    </location>
</feature>
<protein>
    <recommendedName>
        <fullName evidence="3 10">Phosphate transport system permease protein PstA</fullName>
    </recommendedName>
</protein>
<feature type="transmembrane region" description="Helical" evidence="10">
    <location>
        <begin position="111"/>
        <end position="133"/>
    </location>
</feature>
<evidence type="ECO:0000313" key="12">
    <source>
        <dbReference type="EMBL" id="SUT94091.1"/>
    </source>
</evidence>
<organism evidence="12 13">
    <name type="scientific">[Actinobacillus] rossii</name>
    <dbReference type="NCBI Taxonomy" id="123820"/>
    <lineage>
        <taxon>Bacteria</taxon>
        <taxon>Pseudomonadati</taxon>
        <taxon>Pseudomonadota</taxon>
        <taxon>Gammaproteobacteria</taxon>
        <taxon>Pasteurellales</taxon>
        <taxon>Pasteurellaceae</taxon>
    </lineage>
</organism>
<dbReference type="EMBL" id="UFRQ01000003">
    <property type="protein sequence ID" value="SUT94091.1"/>
    <property type="molecule type" value="Genomic_DNA"/>
</dbReference>
<dbReference type="Pfam" id="PF00528">
    <property type="entry name" value="BPD_transp_1"/>
    <property type="match status" value="1"/>
</dbReference>
<accession>A0A380TZU0</accession>
<dbReference type="OrthoDB" id="9775069at2"/>
<dbReference type="SUPFAM" id="SSF161098">
    <property type="entry name" value="MetI-like"/>
    <property type="match status" value="1"/>
</dbReference>
<keyword evidence="4" id="KW-0813">Transport</keyword>
<keyword evidence="9 10" id="KW-0472">Membrane</keyword>
<dbReference type="CDD" id="cd06261">
    <property type="entry name" value="TM_PBP2"/>
    <property type="match status" value="1"/>
</dbReference>
<feature type="transmembrane region" description="Helical" evidence="10">
    <location>
        <begin position="66"/>
        <end position="91"/>
    </location>
</feature>
<evidence type="ECO:0000256" key="1">
    <source>
        <dbReference type="ARBA" id="ARBA00004651"/>
    </source>
</evidence>
<evidence type="ECO:0000259" key="11">
    <source>
        <dbReference type="PROSITE" id="PS50928"/>
    </source>
</evidence>
<reference evidence="12 13" key="1">
    <citation type="submission" date="2018-06" db="EMBL/GenBank/DDBJ databases">
        <authorList>
            <consortium name="Pathogen Informatics"/>
            <person name="Doyle S."/>
        </authorList>
    </citation>
    <scope>NUCLEOTIDE SEQUENCE [LARGE SCALE GENOMIC DNA]</scope>
    <source>
        <strain evidence="12 13">NCTC10801</strain>
    </source>
</reference>
<keyword evidence="6" id="KW-0592">Phosphate transport</keyword>
<dbReference type="InterPro" id="IPR051408">
    <property type="entry name" value="Phosphate_transprt_permease"/>
</dbReference>
<dbReference type="InterPro" id="IPR000515">
    <property type="entry name" value="MetI-like"/>
</dbReference>
<evidence type="ECO:0000256" key="9">
    <source>
        <dbReference type="ARBA" id="ARBA00023136"/>
    </source>
</evidence>
<comment type="subcellular location">
    <subcellularLocation>
        <location evidence="10">Cell inner membrane</location>
        <topology evidence="10">Multi-pass membrane protein</topology>
    </subcellularLocation>
    <subcellularLocation>
        <location evidence="1">Cell membrane</location>
        <topology evidence="1">Multi-pass membrane protein</topology>
    </subcellularLocation>
</comment>
<dbReference type="GO" id="GO:0035435">
    <property type="term" value="P:phosphate ion transmembrane transport"/>
    <property type="evidence" value="ECO:0007669"/>
    <property type="project" value="InterPro"/>
</dbReference>
<name>A0A380TZU0_9PAST</name>
<evidence type="ECO:0000256" key="4">
    <source>
        <dbReference type="ARBA" id="ARBA00022448"/>
    </source>
</evidence>
<dbReference type="GO" id="GO:0005315">
    <property type="term" value="F:phosphate transmembrane transporter activity"/>
    <property type="evidence" value="ECO:0007669"/>
    <property type="project" value="InterPro"/>
</dbReference>
<feature type="domain" description="ABC transmembrane type-1" evidence="11">
    <location>
        <begin position="71"/>
        <end position="274"/>
    </location>
</feature>
<feature type="transmembrane region" description="Helical" evidence="10">
    <location>
        <begin position="198"/>
        <end position="221"/>
    </location>
</feature>
<feature type="transmembrane region" description="Helical" evidence="10">
    <location>
        <begin position="20"/>
        <end position="46"/>
    </location>
</feature>
<keyword evidence="5 10" id="KW-1003">Cell membrane</keyword>
<gene>
    <name evidence="12" type="primary">pstA</name>
    <name evidence="12" type="ORF">NCTC10801_02111</name>
</gene>
<keyword evidence="8 10" id="KW-1133">Transmembrane helix</keyword>
<dbReference type="InterPro" id="IPR005672">
    <property type="entry name" value="Phosphate_PstA"/>
</dbReference>
<dbReference type="PROSITE" id="PS50928">
    <property type="entry name" value="ABC_TM1"/>
    <property type="match status" value="1"/>
</dbReference>
<evidence type="ECO:0000256" key="5">
    <source>
        <dbReference type="ARBA" id="ARBA00022475"/>
    </source>
</evidence>
<evidence type="ECO:0000256" key="3">
    <source>
        <dbReference type="ARBA" id="ARBA00016864"/>
    </source>
</evidence>